<dbReference type="PANTHER" id="PTHR48079:SF6">
    <property type="entry name" value="NAD(P)-BINDING DOMAIN-CONTAINING PROTEIN-RELATED"/>
    <property type="match status" value="1"/>
</dbReference>
<evidence type="ECO:0000313" key="2">
    <source>
        <dbReference type="EMBL" id="MFC6043427.1"/>
    </source>
</evidence>
<evidence type="ECO:0000259" key="1">
    <source>
        <dbReference type="Pfam" id="PF01370"/>
    </source>
</evidence>
<dbReference type="EMBL" id="JBHSRJ010000004">
    <property type="protein sequence ID" value="MFC6043427.1"/>
    <property type="molecule type" value="Genomic_DNA"/>
</dbReference>
<dbReference type="Gene3D" id="3.40.50.720">
    <property type="entry name" value="NAD(P)-binding Rossmann-like Domain"/>
    <property type="match status" value="1"/>
</dbReference>
<dbReference type="RefSeq" id="WP_379153465.1">
    <property type="nucleotide sequence ID" value="NZ_JBHSRJ010000004.1"/>
</dbReference>
<feature type="domain" description="NAD-dependent epimerase/dehydratase" evidence="1">
    <location>
        <begin position="3"/>
        <end position="215"/>
    </location>
</feature>
<name>A0ABW1LJP6_9ACTN</name>
<dbReference type="InterPro" id="IPR001509">
    <property type="entry name" value="Epimerase_deHydtase"/>
</dbReference>
<sequence>MRVFVTGASGFIGSAVVPELLSHGHQVVGLARSDEAAATVAGLGAEVVRGSVDDLDVLRAGATDADAVVHLAFRHDIAFAGDFEGAATSDRAAIEAFGETLAGTGKALSIASGTAMLAPGRVATEEDQAVSAGHISARAANAALTVALADRGVRSSVVRLTPTVHDAGDGGFMPAVVATARTTGVSAYVGDGSQRWPAVHRTDAARLFRLAIEDAPAGSVLHAVGEEGVTIREVAELIGEHLDLPVRSIAAEQAPEHFGFLGALLSTDMPASSAATQQLLGWEPTGIGLLEDMAAHYVD</sequence>
<accession>A0ABW1LJP6</accession>
<dbReference type="InterPro" id="IPR036291">
    <property type="entry name" value="NAD(P)-bd_dom_sf"/>
</dbReference>
<organism evidence="2 3">
    <name type="scientific">Nocardioides hankookensis</name>
    <dbReference type="NCBI Taxonomy" id="443157"/>
    <lineage>
        <taxon>Bacteria</taxon>
        <taxon>Bacillati</taxon>
        <taxon>Actinomycetota</taxon>
        <taxon>Actinomycetes</taxon>
        <taxon>Propionibacteriales</taxon>
        <taxon>Nocardioidaceae</taxon>
        <taxon>Nocardioides</taxon>
    </lineage>
</organism>
<proteinExistence type="predicted"/>
<dbReference type="Proteomes" id="UP001596135">
    <property type="component" value="Unassembled WGS sequence"/>
</dbReference>
<protein>
    <submittedName>
        <fullName evidence="2">SDR family oxidoreductase</fullName>
    </submittedName>
</protein>
<comment type="caution">
    <text evidence="2">The sequence shown here is derived from an EMBL/GenBank/DDBJ whole genome shotgun (WGS) entry which is preliminary data.</text>
</comment>
<gene>
    <name evidence="2" type="ORF">ACFPYL_10100</name>
</gene>
<dbReference type="CDD" id="cd05262">
    <property type="entry name" value="SDR_a7"/>
    <property type="match status" value="1"/>
</dbReference>
<reference evidence="3" key="1">
    <citation type="journal article" date="2019" name="Int. J. Syst. Evol. Microbiol.">
        <title>The Global Catalogue of Microorganisms (GCM) 10K type strain sequencing project: providing services to taxonomists for standard genome sequencing and annotation.</title>
        <authorList>
            <consortium name="The Broad Institute Genomics Platform"/>
            <consortium name="The Broad Institute Genome Sequencing Center for Infectious Disease"/>
            <person name="Wu L."/>
            <person name="Ma J."/>
        </authorList>
    </citation>
    <scope>NUCLEOTIDE SEQUENCE [LARGE SCALE GENOMIC DNA]</scope>
    <source>
        <strain evidence="3">CCUG 54522</strain>
    </source>
</reference>
<evidence type="ECO:0000313" key="3">
    <source>
        <dbReference type="Proteomes" id="UP001596135"/>
    </source>
</evidence>
<keyword evidence="3" id="KW-1185">Reference proteome</keyword>
<dbReference type="InterPro" id="IPR051783">
    <property type="entry name" value="NAD(P)-dependent_oxidoreduct"/>
</dbReference>
<dbReference type="SUPFAM" id="SSF51735">
    <property type="entry name" value="NAD(P)-binding Rossmann-fold domains"/>
    <property type="match status" value="1"/>
</dbReference>
<dbReference type="Pfam" id="PF01370">
    <property type="entry name" value="Epimerase"/>
    <property type="match status" value="1"/>
</dbReference>
<dbReference type="PANTHER" id="PTHR48079">
    <property type="entry name" value="PROTEIN YEEZ"/>
    <property type="match status" value="1"/>
</dbReference>